<proteinExistence type="predicted"/>
<reference evidence="1 2" key="1">
    <citation type="submission" date="2018-06" db="EMBL/GenBank/DDBJ databases">
        <authorList>
            <consortium name="Pathogen Informatics"/>
            <person name="Doyle S."/>
        </authorList>
    </citation>
    <scope>NUCLEOTIDE SEQUENCE [LARGE SCALE GENOMIC DNA]</scope>
    <source>
        <strain evidence="1 2">NCTC11801</strain>
    </source>
</reference>
<dbReference type="Proteomes" id="UP000254208">
    <property type="component" value="Unassembled WGS sequence"/>
</dbReference>
<organism evidence="1 2">
    <name type="scientific">Providencia rettgeri</name>
    <dbReference type="NCBI Taxonomy" id="587"/>
    <lineage>
        <taxon>Bacteria</taxon>
        <taxon>Pseudomonadati</taxon>
        <taxon>Pseudomonadota</taxon>
        <taxon>Gammaproteobacteria</taxon>
        <taxon>Enterobacterales</taxon>
        <taxon>Morganellaceae</taxon>
        <taxon>Providencia</taxon>
    </lineage>
</organism>
<gene>
    <name evidence="1" type="ORF">NCTC11801_02919</name>
</gene>
<name>A0A379FTE9_PRORE</name>
<evidence type="ECO:0000313" key="2">
    <source>
        <dbReference type="Proteomes" id="UP000254208"/>
    </source>
</evidence>
<dbReference type="EMBL" id="UGTZ01000001">
    <property type="protein sequence ID" value="SUC31946.1"/>
    <property type="molecule type" value="Genomic_DNA"/>
</dbReference>
<evidence type="ECO:0000313" key="1">
    <source>
        <dbReference type="EMBL" id="SUC31946.1"/>
    </source>
</evidence>
<sequence length="93" mass="10328">MCLAKNVFLSVLFNQPVINDLQILPEGDRYNPTVRVMTQEPIEPKELFTGVDTAGASSINHRGATMVTTTLSRLDMRAVRQVIAEVSQLPEDK</sequence>
<protein>
    <submittedName>
        <fullName evidence="1">Uncharacterized protein</fullName>
    </submittedName>
</protein>
<accession>A0A379FTE9</accession>
<dbReference type="AlphaFoldDB" id="A0A379FTE9"/>